<proteinExistence type="predicted"/>
<dbReference type="AlphaFoldDB" id="A0AAD5PLE7"/>
<organism evidence="1 2">
    <name type="scientific">Daphnia sinensis</name>
    <dbReference type="NCBI Taxonomy" id="1820382"/>
    <lineage>
        <taxon>Eukaryota</taxon>
        <taxon>Metazoa</taxon>
        <taxon>Ecdysozoa</taxon>
        <taxon>Arthropoda</taxon>
        <taxon>Crustacea</taxon>
        <taxon>Branchiopoda</taxon>
        <taxon>Diplostraca</taxon>
        <taxon>Cladocera</taxon>
        <taxon>Anomopoda</taxon>
        <taxon>Daphniidae</taxon>
        <taxon>Daphnia</taxon>
        <taxon>Daphnia similis group</taxon>
    </lineage>
</organism>
<comment type="caution">
    <text evidence="1">The sequence shown here is derived from an EMBL/GenBank/DDBJ whole genome shotgun (WGS) entry which is preliminary data.</text>
</comment>
<protein>
    <submittedName>
        <fullName evidence="1">Uncharacterized protein</fullName>
    </submittedName>
</protein>
<sequence length="123" mass="14424">METNFNTGPFRWRWELDLSEKCTADQGDVASFRRIVRITHSDSCRSIELFPSCHVINPHRFNVRNTCVFEKYKRTEMSRCAVTEKVSDRNPFRQCSLIGVVIPWMMMYPMCVEEIASSSSRSF</sequence>
<dbReference type="Proteomes" id="UP000820818">
    <property type="component" value="Linkage Group LG10"/>
</dbReference>
<dbReference type="EMBL" id="WJBH02000010">
    <property type="protein sequence ID" value="KAI9551836.1"/>
    <property type="molecule type" value="Genomic_DNA"/>
</dbReference>
<accession>A0AAD5PLE7</accession>
<gene>
    <name evidence="1" type="ORF">GHT06_022172</name>
</gene>
<reference evidence="1 2" key="1">
    <citation type="submission" date="2022-05" db="EMBL/GenBank/DDBJ databases">
        <title>A multi-omics perspective on studying reproductive biology in Daphnia sinensis.</title>
        <authorList>
            <person name="Jia J."/>
        </authorList>
    </citation>
    <scope>NUCLEOTIDE SEQUENCE [LARGE SCALE GENOMIC DNA]</scope>
    <source>
        <strain evidence="1 2">WSL</strain>
    </source>
</reference>
<evidence type="ECO:0000313" key="1">
    <source>
        <dbReference type="EMBL" id="KAI9551836.1"/>
    </source>
</evidence>
<keyword evidence="2" id="KW-1185">Reference proteome</keyword>
<evidence type="ECO:0000313" key="2">
    <source>
        <dbReference type="Proteomes" id="UP000820818"/>
    </source>
</evidence>
<name>A0AAD5PLE7_9CRUS</name>